<name>A0A4Y1WQ16_9BACT</name>
<accession>A0A4Y1WQ16</accession>
<feature type="region of interest" description="Disordered" evidence="1">
    <location>
        <begin position="232"/>
        <end position="254"/>
    </location>
</feature>
<dbReference type="AlphaFoldDB" id="A0A4Y1WQ16"/>
<gene>
    <name evidence="3" type="ORF">A5CBH24_00880</name>
</gene>
<feature type="compositionally biased region" description="Polar residues" evidence="1">
    <location>
        <begin position="60"/>
        <end position="73"/>
    </location>
</feature>
<keyword evidence="4" id="KW-1185">Reference proteome</keyword>
<feature type="region of interest" description="Disordered" evidence="1">
    <location>
        <begin position="140"/>
        <end position="159"/>
    </location>
</feature>
<feature type="region of interest" description="Disordered" evidence="1">
    <location>
        <begin position="54"/>
        <end position="74"/>
    </location>
</feature>
<organism evidence="3 4">
    <name type="scientific">Alistipes communis</name>
    <dbReference type="NCBI Taxonomy" id="2585118"/>
    <lineage>
        <taxon>Bacteria</taxon>
        <taxon>Pseudomonadati</taxon>
        <taxon>Bacteroidota</taxon>
        <taxon>Bacteroidia</taxon>
        <taxon>Bacteroidales</taxon>
        <taxon>Rikenellaceae</taxon>
        <taxon>Alistipes</taxon>
    </lineage>
</organism>
<keyword evidence="2" id="KW-1133">Transmembrane helix</keyword>
<proteinExistence type="predicted"/>
<dbReference type="RefSeq" id="WP_141411825.1">
    <property type="nucleotide sequence ID" value="NZ_AP019735.1"/>
</dbReference>
<keyword evidence="2" id="KW-0812">Transmembrane</keyword>
<keyword evidence="2" id="KW-0472">Membrane</keyword>
<dbReference type="OrthoDB" id="1042696at2"/>
<evidence type="ECO:0000313" key="4">
    <source>
        <dbReference type="Proteomes" id="UP000318946"/>
    </source>
</evidence>
<dbReference type="Proteomes" id="UP000318946">
    <property type="component" value="Chromosome"/>
</dbReference>
<dbReference type="GeneID" id="78340810"/>
<reference evidence="4" key="1">
    <citation type="submission" date="2019-06" db="EMBL/GenBank/DDBJ databases">
        <title>Alistipes onderdonkii subsp. vulgaris subsp. nov., Alistipes dispar sp. nov. and Alistipes communis sp. nov., isolated from human faeces, and creation of Alistipes onderdonkii subsp. onderdonkii subsp. nov.</title>
        <authorList>
            <person name="Sakamoto M."/>
            <person name="Ikeyama N."/>
            <person name="Ogata Y."/>
            <person name="Suda W."/>
            <person name="Iino T."/>
            <person name="Hattori M."/>
            <person name="Ohkuma M."/>
        </authorList>
    </citation>
    <scope>NUCLEOTIDE SEQUENCE [LARGE SCALE GENOMIC DNA]</scope>
    <source>
        <strain evidence="4">5CBH24</strain>
    </source>
</reference>
<evidence type="ECO:0000256" key="1">
    <source>
        <dbReference type="SAM" id="MobiDB-lite"/>
    </source>
</evidence>
<dbReference type="KEGG" id="acou:A5CBH24_00880"/>
<sequence>MDTLRTAVLVALALFAAGYALWVARWFLRGQRTAGTKQASPPKAEARPAIIGKSRFTMPHRSQATPTAATGSGNVKEAEKAGIFAGASVQEHPRQIPPEKLDEVFGVPPAGENNDPEPYEAPLYEEEPFPDFEAEIEREMDEDEGEHDDTQPPAGRSLAKGVRFEQIGEAYRTVAHDNPLTDEKQQETGRTLLGLKQTDMFEAIVSAAPDGNDKVSRLIDAYLTAFQRRIAAEDAGGPSPQAPVPEGFDVRDFA</sequence>
<dbReference type="EMBL" id="AP019735">
    <property type="protein sequence ID" value="BBL02775.1"/>
    <property type="molecule type" value="Genomic_DNA"/>
</dbReference>
<evidence type="ECO:0000256" key="2">
    <source>
        <dbReference type="SAM" id="Phobius"/>
    </source>
</evidence>
<protein>
    <recommendedName>
        <fullName evidence="5">Conjugal transfer protein TraD</fullName>
    </recommendedName>
</protein>
<evidence type="ECO:0008006" key="5">
    <source>
        <dbReference type="Google" id="ProtNLM"/>
    </source>
</evidence>
<evidence type="ECO:0000313" key="3">
    <source>
        <dbReference type="EMBL" id="BBL02775.1"/>
    </source>
</evidence>
<feature type="transmembrane region" description="Helical" evidence="2">
    <location>
        <begin position="6"/>
        <end position="28"/>
    </location>
</feature>